<keyword evidence="1" id="KW-0479">Metal-binding</keyword>
<dbReference type="EMBL" id="JAATIP010000172">
    <property type="protein sequence ID" value="KAF4363850.1"/>
    <property type="molecule type" value="Genomic_DNA"/>
</dbReference>
<dbReference type="AlphaFoldDB" id="A0A7J6F2D3"/>
<accession>A0A7J6F2D3</accession>
<dbReference type="InterPro" id="IPR039123">
    <property type="entry name" value="PPTC7"/>
</dbReference>
<dbReference type="SMART" id="SM00332">
    <property type="entry name" value="PP2Cc"/>
    <property type="match status" value="1"/>
</dbReference>
<keyword evidence="1" id="KW-0904">Protein phosphatase</keyword>
<dbReference type="EC" id="3.1.3.16" evidence="1"/>
<name>A0A7J6F2D3_CANSA</name>
<dbReference type="SMART" id="SM00331">
    <property type="entry name" value="PP2C_SIG"/>
    <property type="match status" value="1"/>
</dbReference>
<dbReference type="GO" id="GO:0004722">
    <property type="term" value="F:protein serine/threonine phosphatase activity"/>
    <property type="evidence" value="ECO:0007669"/>
    <property type="project" value="UniProtKB-EC"/>
</dbReference>
<dbReference type="InterPro" id="IPR036457">
    <property type="entry name" value="PPM-type-like_dom_sf"/>
</dbReference>
<dbReference type="PROSITE" id="PS51746">
    <property type="entry name" value="PPM_2"/>
    <property type="match status" value="1"/>
</dbReference>
<gene>
    <name evidence="3" type="ORF">F8388_000515</name>
</gene>
<sequence>MKMVCEVSYCPKDHLLGEDAHFICSTEQIIGVADGVGGWAKKGIDAGEYARQLMLNSIHEVVDNEIINPKMILEKAFMENAYSEIQGSSTACIICHNNGILHAVNVGDSGFMVFRNNRCIYRSATQQKVFNTPYQLGNTCDTPTVAVEVKVEVEVGDIIILGTDGVWDNIFVWEMEQVLKEKTKIMDLKNLSSYIASLALYNSFDKFRKTPFSIASTEAGKPYRGGKFDDITVVIGRIVVEEE</sequence>
<dbReference type="GO" id="GO:0046872">
    <property type="term" value="F:metal ion binding"/>
    <property type="evidence" value="ECO:0007669"/>
    <property type="project" value="UniProtKB-UniRule"/>
</dbReference>
<organism evidence="3 4">
    <name type="scientific">Cannabis sativa</name>
    <name type="common">Hemp</name>
    <name type="synonym">Marijuana</name>
    <dbReference type="NCBI Taxonomy" id="3483"/>
    <lineage>
        <taxon>Eukaryota</taxon>
        <taxon>Viridiplantae</taxon>
        <taxon>Streptophyta</taxon>
        <taxon>Embryophyta</taxon>
        <taxon>Tracheophyta</taxon>
        <taxon>Spermatophyta</taxon>
        <taxon>Magnoliopsida</taxon>
        <taxon>eudicotyledons</taxon>
        <taxon>Gunneridae</taxon>
        <taxon>Pentapetalae</taxon>
        <taxon>rosids</taxon>
        <taxon>fabids</taxon>
        <taxon>Rosales</taxon>
        <taxon>Cannabaceae</taxon>
        <taxon>Cannabis</taxon>
    </lineage>
</organism>
<evidence type="ECO:0000313" key="4">
    <source>
        <dbReference type="Proteomes" id="UP000525078"/>
    </source>
</evidence>
<proteinExistence type="inferred from homology"/>
<evidence type="ECO:0000313" key="3">
    <source>
        <dbReference type="EMBL" id="KAF4363850.1"/>
    </source>
</evidence>
<dbReference type="Gene3D" id="3.60.40.10">
    <property type="entry name" value="PPM-type phosphatase domain"/>
    <property type="match status" value="1"/>
</dbReference>
<comment type="caution">
    <text evidence="3">The sequence shown here is derived from an EMBL/GenBank/DDBJ whole genome shotgun (WGS) entry which is preliminary data.</text>
</comment>
<comment type="cofactor">
    <cofactor evidence="1">
        <name>Mg(2+)</name>
        <dbReference type="ChEBI" id="CHEBI:18420"/>
    </cofactor>
</comment>
<feature type="domain" description="PPM-type phosphatase" evidence="2">
    <location>
        <begin position="3"/>
        <end position="238"/>
    </location>
</feature>
<dbReference type="PANTHER" id="PTHR12320:SF81">
    <property type="entry name" value="PROTEIN PHOSPHATASE 2C 23-RELATED"/>
    <property type="match status" value="1"/>
</dbReference>
<reference evidence="3 4" key="1">
    <citation type="journal article" date="2020" name="bioRxiv">
        <title>Sequence and annotation of 42 cannabis genomes reveals extensive copy number variation in cannabinoid synthesis and pathogen resistance genes.</title>
        <authorList>
            <person name="Mckernan K.J."/>
            <person name="Helbert Y."/>
            <person name="Kane L.T."/>
            <person name="Ebling H."/>
            <person name="Zhang L."/>
            <person name="Liu B."/>
            <person name="Eaton Z."/>
            <person name="Mclaughlin S."/>
            <person name="Kingan S."/>
            <person name="Baybayan P."/>
            <person name="Concepcion G."/>
            <person name="Jordan M."/>
            <person name="Riva A."/>
            <person name="Barbazuk W."/>
            <person name="Harkins T."/>
        </authorList>
    </citation>
    <scope>NUCLEOTIDE SEQUENCE [LARGE SCALE GENOMIC DNA]</scope>
    <source>
        <strain evidence="4">cv. Jamaican Lion 4</strain>
        <tissue evidence="3">Leaf</tissue>
    </source>
</reference>
<dbReference type="SUPFAM" id="SSF81606">
    <property type="entry name" value="PP2C-like"/>
    <property type="match status" value="1"/>
</dbReference>
<comment type="similarity">
    <text evidence="1">Belongs to the PP2C family.</text>
</comment>
<dbReference type="InterPro" id="IPR001932">
    <property type="entry name" value="PPM-type_phosphatase-like_dom"/>
</dbReference>
<evidence type="ECO:0000259" key="2">
    <source>
        <dbReference type="PROSITE" id="PS51746"/>
    </source>
</evidence>
<keyword evidence="1" id="KW-0464">Manganese</keyword>
<comment type="catalytic activity">
    <reaction evidence="1">
        <text>O-phospho-L-seryl-[protein] + H2O = L-seryl-[protein] + phosphate</text>
        <dbReference type="Rhea" id="RHEA:20629"/>
        <dbReference type="Rhea" id="RHEA-COMP:9863"/>
        <dbReference type="Rhea" id="RHEA-COMP:11604"/>
        <dbReference type="ChEBI" id="CHEBI:15377"/>
        <dbReference type="ChEBI" id="CHEBI:29999"/>
        <dbReference type="ChEBI" id="CHEBI:43474"/>
        <dbReference type="ChEBI" id="CHEBI:83421"/>
        <dbReference type="EC" id="3.1.3.16"/>
    </reaction>
</comment>
<keyword evidence="1" id="KW-0378">Hydrolase</keyword>
<dbReference type="Proteomes" id="UP000525078">
    <property type="component" value="Unassembled WGS sequence"/>
</dbReference>
<keyword evidence="1" id="KW-0460">Magnesium</keyword>
<dbReference type="PANTHER" id="PTHR12320">
    <property type="entry name" value="PROTEIN PHOSPHATASE 2C"/>
    <property type="match status" value="1"/>
</dbReference>
<protein>
    <recommendedName>
        <fullName evidence="1">Protein phosphatase</fullName>
        <ecNumber evidence="1">3.1.3.16</ecNumber>
    </recommendedName>
</protein>
<comment type="cofactor">
    <cofactor evidence="1">
        <name>Mn(2+)</name>
        <dbReference type="ChEBI" id="CHEBI:29035"/>
    </cofactor>
</comment>
<evidence type="ECO:0000256" key="1">
    <source>
        <dbReference type="RuleBase" id="RU366020"/>
    </source>
</evidence>
<comment type="catalytic activity">
    <reaction evidence="1">
        <text>O-phospho-L-threonyl-[protein] + H2O = L-threonyl-[protein] + phosphate</text>
        <dbReference type="Rhea" id="RHEA:47004"/>
        <dbReference type="Rhea" id="RHEA-COMP:11060"/>
        <dbReference type="Rhea" id="RHEA-COMP:11605"/>
        <dbReference type="ChEBI" id="CHEBI:15377"/>
        <dbReference type="ChEBI" id="CHEBI:30013"/>
        <dbReference type="ChEBI" id="CHEBI:43474"/>
        <dbReference type="ChEBI" id="CHEBI:61977"/>
        <dbReference type="EC" id="3.1.3.16"/>
    </reaction>
</comment>